<dbReference type="PROSITE" id="PS51155">
    <property type="entry name" value="CHIT_BIND_RR_2"/>
    <property type="match status" value="1"/>
</dbReference>
<dbReference type="PANTHER" id="PTHR12236:SF79">
    <property type="entry name" value="CUTICULAR PROTEIN 50CB-RELATED"/>
    <property type="match status" value="1"/>
</dbReference>
<dbReference type="OrthoDB" id="6382199at2759"/>
<dbReference type="InterPro" id="IPR031311">
    <property type="entry name" value="CHIT_BIND_RR_consensus"/>
</dbReference>
<evidence type="ECO:0000313" key="2">
    <source>
        <dbReference type="EMBL" id="OWR41837.1"/>
    </source>
</evidence>
<dbReference type="PANTHER" id="PTHR12236">
    <property type="entry name" value="STRUCTURAL CONTITUENT OF CUTICLE"/>
    <property type="match status" value="1"/>
</dbReference>
<dbReference type="Proteomes" id="UP000007151">
    <property type="component" value="Unassembled WGS sequence"/>
</dbReference>
<reference evidence="2 3" key="1">
    <citation type="journal article" date="2011" name="Cell">
        <title>The monarch butterfly genome yields insights into long-distance migration.</title>
        <authorList>
            <person name="Zhan S."/>
            <person name="Merlin C."/>
            <person name="Boore J.L."/>
            <person name="Reppert S.M."/>
        </authorList>
    </citation>
    <scope>NUCLEOTIDE SEQUENCE [LARGE SCALE GENOMIC DNA]</scope>
    <source>
        <strain evidence="2">F-2</strain>
    </source>
</reference>
<evidence type="ECO:0000313" key="3">
    <source>
        <dbReference type="Proteomes" id="UP000007151"/>
    </source>
</evidence>
<organism evidence="2 3">
    <name type="scientific">Danaus plexippus plexippus</name>
    <dbReference type="NCBI Taxonomy" id="278856"/>
    <lineage>
        <taxon>Eukaryota</taxon>
        <taxon>Metazoa</taxon>
        <taxon>Ecdysozoa</taxon>
        <taxon>Arthropoda</taxon>
        <taxon>Hexapoda</taxon>
        <taxon>Insecta</taxon>
        <taxon>Pterygota</taxon>
        <taxon>Neoptera</taxon>
        <taxon>Endopterygota</taxon>
        <taxon>Lepidoptera</taxon>
        <taxon>Glossata</taxon>
        <taxon>Ditrysia</taxon>
        <taxon>Papilionoidea</taxon>
        <taxon>Nymphalidae</taxon>
        <taxon>Danainae</taxon>
        <taxon>Danaini</taxon>
        <taxon>Danaina</taxon>
        <taxon>Danaus</taxon>
        <taxon>Danaus</taxon>
    </lineage>
</organism>
<dbReference type="AlphaFoldDB" id="A0A212EK18"/>
<dbReference type="GO" id="GO:0031012">
    <property type="term" value="C:extracellular matrix"/>
    <property type="evidence" value="ECO:0007669"/>
    <property type="project" value="TreeGrafter"/>
</dbReference>
<sequence length="443" mass="50353">MLALLLLYISRVQPQEITTPASLLGPQHFNYHAYRLTPEDINPTKKGPVLFPNDSPPPPRPPLVVTSRPILESIARSELNPLPQNNSTPETKQTDKAFGESASDSNISNNPYQNFVDVDLIGLNPETQASSYALPYPDVVTNRFYDYPDINKGYYIKQSTLPPIYKAISDNANRELAKLRQKPSRYNTQEIDYDNYDDKQSKEENNYAFSYRVNDHITGDDFSHSQRSSGSATSGEYRVRLPDGRMQIVSYTADENGYKADVRYEDEGQTHKQENNLNFIQNQKQIGYSSKNYYDTSTNYYKHNPKIQQNPYLSDTNDYSDIFQYESNNPHHSKFSIYDPKFSTIRPITTNELSDSVKYESSTKSVIVSNGNIYTTIKPSLQSLVISPSPIPTLSTIQTQSTIPTLSPSSYLASTIANLRNRIASKPILSKSFIDRINRYITF</sequence>
<accession>A0A212EK18</accession>
<dbReference type="STRING" id="278856.A0A212EK18"/>
<proteinExistence type="predicted"/>
<keyword evidence="3" id="KW-1185">Reference proteome</keyword>
<gene>
    <name evidence="2" type="ORF">KGM_207688</name>
</gene>
<dbReference type="InterPro" id="IPR051217">
    <property type="entry name" value="Insect_Cuticle_Struc_Prot"/>
</dbReference>
<comment type="caution">
    <text evidence="2">The sequence shown here is derived from an EMBL/GenBank/DDBJ whole genome shotgun (WGS) entry which is preliminary data.</text>
</comment>
<dbReference type="GO" id="GO:0042302">
    <property type="term" value="F:structural constituent of cuticle"/>
    <property type="evidence" value="ECO:0007669"/>
    <property type="project" value="UniProtKB-UniRule"/>
</dbReference>
<dbReference type="KEGG" id="dpl:KGM_207688"/>
<dbReference type="GO" id="GO:0005615">
    <property type="term" value="C:extracellular space"/>
    <property type="evidence" value="ECO:0007669"/>
    <property type="project" value="TreeGrafter"/>
</dbReference>
<evidence type="ECO:0000256" key="1">
    <source>
        <dbReference type="SAM" id="MobiDB-lite"/>
    </source>
</evidence>
<dbReference type="Pfam" id="PF00379">
    <property type="entry name" value="Chitin_bind_4"/>
    <property type="match status" value="1"/>
</dbReference>
<dbReference type="InterPro" id="IPR000618">
    <property type="entry name" value="Insect_cuticle"/>
</dbReference>
<dbReference type="EMBL" id="AGBW02014345">
    <property type="protein sequence ID" value="OWR41837.1"/>
    <property type="molecule type" value="Genomic_DNA"/>
</dbReference>
<name>A0A212EK18_DANPL</name>
<feature type="region of interest" description="Disordered" evidence="1">
    <location>
        <begin position="75"/>
        <end position="110"/>
    </location>
</feature>
<feature type="compositionally biased region" description="Polar residues" evidence="1">
    <location>
        <begin position="82"/>
        <end position="91"/>
    </location>
</feature>
<dbReference type="PROSITE" id="PS00233">
    <property type="entry name" value="CHIT_BIND_RR_1"/>
    <property type="match status" value="1"/>
</dbReference>
<protein>
    <submittedName>
        <fullName evidence="2">Cuticular protein RR-2 motif 132</fullName>
    </submittedName>
</protein>
<dbReference type="eggNOG" id="ENOG502SA3G">
    <property type="taxonomic scope" value="Eukaryota"/>
</dbReference>